<reference evidence="2" key="1">
    <citation type="journal article" date="2020" name="Stud. Mycol.">
        <title>101 Dothideomycetes genomes: a test case for predicting lifestyles and emergence of pathogens.</title>
        <authorList>
            <person name="Haridas S."/>
            <person name="Albert R."/>
            <person name="Binder M."/>
            <person name="Bloem J."/>
            <person name="Labutti K."/>
            <person name="Salamov A."/>
            <person name="Andreopoulos B."/>
            <person name="Baker S."/>
            <person name="Barry K."/>
            <person name="Bills G."/>
            <person name="Bluhm B."/>
            <person name="Cannon C."/>
            <person name="Castanera R."/>
            <person name="Culley D."/>
            <person name="Daum C."/>
            <person name="Ezra D."/>
            <person name="Gonzalez J."/>
            <person name="Henrissat B."/>
            <person name="Kuo A."/>
            <person name="Liang C."/>
            <person name="Lipzen A."/>
            <person name="Lutzoni F."/>
            <person name="Magnuson J."/>
            <person name="Mondo S."/>
            <person name="Nolan M."/>
            <person name="Ohm R."/>
            <person name="Pangilinan J."/>
            <person name="Park H.-J."/>
            <person name="Ramirez L."/>
            <person name="Alfaro M."/>
            <person name="Sun H."/>
            <person name="Tritt A."/>
            <person name="Yoshinaga Y."/>
            <person name="Zwiers L.-H."/>
            <person name="Turgeon B."/>
            <person name="Goodwin S."/>
            <person name="Spatafora J."/>
            <person name="Crous P."/>
            <person name="Grigoriev I."/>
        </authorList>
    </citation>
    <scope>NUCLEOTIDE SEQUENCE</scope>
    <source>
        <strain evidence="2">CBS 116435</strain>
    </source>
</reference>
<dbReference type="Gene3D" id="3.90.1410.10">
    <property type="entry name" value="set domain protein methyltransferase, domain 1"/>
    <property type="match status" value="1"/>
</dbReference>
<dbReference type="PANTHER" id="PTHR13271:SF76">
    <property type="entry name" value="SET DOMAIN-CONTAINING PROTEIN 8"/>
    <property type="match status" value="1"/>
</dbReference>
<dbReference type="CDD" id="cd10527">
    <property type="entry name" value="SET_LSMT"/>
    <property type="match status" value="1"/>
</dbReference>
<keyword evidence="3" id="KW-1185">Reference proteome</keyword>
<dbReference type="SUPFAM" id="SSF82199">
    <property type="entry name" value="SET domain"/>
    <property type="match status" value="1"/>
</dbReference>
<dbReference type="PANTHER" id="PTHR13271">
    <property type="entry name" value="UNCHARACTERIZED PUTATIVE METHYLTRANSFERASE"/>
    <property type="match status" value="1"/>
</dbReference>
<feature type="region of interest" description="Disordered" evidence="1">
    <location>
        <begin position="477"/>
        <end position="502"/>
    </location>
</feature>
<evidence type="ECO:0000313" key="2">
    <source>
        <dbReference type="EMBL" id="KAF2722494.1"/>
    </source>
</evidence>
<organism evidence="2 3">
    <name type="scientific">Polychaeton citri CBS 116435</name>
    <dbReference type="NCBI Taxonomy" id="1314669"/>
    <lineage>
        <taxon>Eukaryota</taxon>
        <taxon>Fungi</taxon>
        <taxon>Dikarya</taxon>
        <taxon>Ascomycota</taxon>
        <taxon>Pezizomycotina</taxon>
        <taxon>Dothideomycetes</taxon>
        <taxon>Dothideomycetidae</taxon>
        <taxon>Capnodiales</taxon>
        <taxon>Capnodiaceae</taxon>
        <taxon>Polychaeton</taxon>
    </lineage>
</organism>
<accession>A0A9P4QCW6</accession>
<dbReference type="EMBL" id="MU003782">
    <property type="protein sequence ID" value="KAF2722494.1"/>
    <property type="molecule type" value="Genomic_DNA"/>
</dbReference>
<proteinExistence type="predicted"/>
<dbReference type="InterPro" id="IPR050600">
    <property type="entry name" value="SETD3_SETD6_MTase"/>
</dbReference>
<dbReference type="AlphaFoldDB" id="A0A9P4QCW6"/>
<dbReference type="GO" id="GO:0016279">
    <property type="term" value="F:protein-lysine N-methyltransferase activity"/>
    <property type="evidence" value="ECO:0007669"/>
    <property type="project" value="TreeGrafter"/>
</dbReference>
<dbReference type="InterPro" id="IPR046341">
    <property type="entry name" value="SET_dom_sf"/>
</dbReference>
<dbReference type="OrthoDB" id="441812at2759"/>
<sequence>MMLRQGKQQGWLSYPPEAFQQWASLNGIDFIHCRPGHVIGRGNALIADQQLGDSESESSLLELLSIPRDLVLGLESVQSIARRDAEFKEVLDATGDFGQTARGAILTLLLFIAANSHPHNAGRLGISGSLQPYVKSLPLEHLPTFWSTSELRLLIGTTLAPAIASKLRSLQREWTSLEQSIQNSMFYRHCGSQLSFDDWLIVDAMYRSRALDFPGIGHCMVPCLDLANHVPHEETTCVYDLTPDGNVVLLLRPGKQVDQSEEVTISYGDEKGACEMLFSYGFLDSKMDTAEALFLNLAIPPSDPQKVAKMHFADVAPGVKIIDAKDGEVDWKSDFIWLLCVSDEDGLEFKLASLTDGSMEVNTFFRDELLTEGPVQLYRLLARSPLWPVYRLRAVAILQERIYEQMELLSNSQDDVEDVQHDEDADISITVFKQILKLRLLEFELLDHAYQHLEKEKLELAENEVVQKYLAQVNSGPLDHGEAAVDDDDSGVKANEDVEDFS</sequence>
<name>A0A9P4QCW6_9PEZI</name>
<protein>
    <submittedName>
        <fullName evidence="2">SET domain-containing protein</fullName>
    </submittedName>
</protein>
<comment type="caution">
    <text evidence="2">The sequence shown here is derived from an EMBL/GenBank/DDBJ whole genome shotgun (WGS) entry which is preliminary data.</text>
</comment>
<evidence type="ECO:0000256" key="1">
    <source>
        <dbReference type="SAM" id="MobiDB-lite"/>
    </source>
</evidence>
<gene>
    <name evidence="2" type="ORF">K431DRAFT_338098</name>
</gene>
<evidence type="ECO:0000313" key="3">
    <source>
        <dbReference type="Proteomes" id="UP000799441"/>
    </source>
</evidence>
<dbReference type="GO" id="GO:0005634">
    <property type="term" value="C:nucleus"/>
    <property type="evidence" value="ECO:0007669"/>
    <property type="project" value="TreeGrafter"/>
</dbReference>
<dbReference type="Proteomes" id="UP000799441">
    <property type="component" value="Unassembled WGS sequence"/>
</dbReference>